<reference evidence="2" key="1">
    <citation type="submission" date="2021-06" db="EMBL/GenBank/DDBJ databases">
        <authorList>
            <person name="Kallberg Y."/>
            <person name="Tangrot J."/>
            <person name="Rosling A."/>
        </authorList>
    </citation>
    <scope>NUCLEOTIDE SEQUENCE</scope>
    <source>
        <strain evidence="2">BR232B</strain>
    </source>
</reference>
<feature type="signal peptide" evidence="1">
    <location>
        <begin position="1"/>
        <end position="23"/>
    </location>
</feature>
<evidence type="ECO:0000256" key="1">
    <source>
        <dbReference type="SAM" id="SignalP"/>
    </source>
</evidence>
<protein>
    <submittedName>
        <fullName evidence="2">8851_t:CDS:1</fullName>
    </submittedName>
</protein>
<dbReference type="EMBL" id="CAJVPI010001458">
    <property type="protein sequence ID" value="CAG8613747.1"/>
    <property type="molecule type" value="Genomic_DNA"/>
</dbReference>
<dbReference type="Proteomes" id="UP000789739">
    <property type="component" value="Unassembled WGS sequence"/>
</dbReference>
<keyword evidence="1" id="KW-0732">Signal</keyword>
<feature type="chain" id="PRO_5040150133" evidence="1">
    <location>
        <begin position="24"/>
        <end position="110"/>
    </location>
</feature>
<accession>A0A9N9GN46</accession>
<evidence type="ECO:0000313" key="3">
    <source>
        <dbReference type="Proteomes" id="UP000789739"/>
    </source>
</evidence>
<dbReference type="AlphaFoldDB" id="A0A9N9GN46"/>
<comment type="caution">
    <text evidence="2">The sequence shown here is derived from an EMBL/GenBank/DDBJ whole genome shotgun (WGS) entry which is preliminary data.</text>
</comment>
<gene>
    <name evidence="2" type="ORF">PBRASI_LOCUS8316</name>
</gene>
<evidence type="ECO:0000313" key="2">
    <source>
        <dbReference type="EMBL" id="CAG8613747.1"/>
    </source>
</evidence>
<name>A0A9N9GN46_9GLOM</name>
<proteinExistence type="predicted"/>
<dbReference type="OrthoDB" id="2362516at2759"/>
<organism evidence="2 3">
    <name type="scientific">Paraglomus brasilianum</name>
    <dbReference type="NCBI Taxonomy" id="144538"/>
    <lineage>
        <taxon>Eukaryota</taxon>
        <taxon>Fungi</taxon>
        <taxon>Fungi incertae sedis</taxon>
        <taxon>Mucoromycota</taxon>
        <taxon>Glomeromycotina</taxon>
        <taxon>Glomeromycetes</taxon>
        <taxon>Paraglomerales</taxon>
        <taxon>Paraglomeraceae</taxon>
        <taxon>Paraglomus</taxon>
    </lineage>
</organism>
<keyword evidence="3" id="KW-1185">Reference proteome</keyword>
<sequence length="110" mass="12000">MKTFLLITLLALVAFSMIHSTDACFEQDNAKKAAALNKKFSKVKVTDKCTLSEFGCIGKKFAICGNSGWVTFDCPVTTQCSFLPLVNKPDTPNDIALRFSLAKQCRGKTG</sequence>